<sequence length="112" mass="11905">MAAGKIIIVNRSPNTLSVAINIWSSNGGDPGTFAVLPGATGDSATWSRTDERGYVMYLKQGGSEAPFYVVPGSTITFVSMDSVVDNGQRIHPITAPLPSLTEERPEVNPVEK</sequence>
<dbReference type="EMBL" id="CABWIL020000023">
    <property type="protein sequence ID" value="CAB3970019.1"/>
    <property type="molecule type" value="Genomic_DNA"/>
</dbReference>
<reference evidence="1 4" key="1">
    <citation type="submission" date="2020-04" db="EMBL/GenBank/DDBJ databases">
        <authorList>
            <person name="Depoorter E."/>
        </authorList>
    </citation>
    <scope>NUCLEOTIDE SEQUENCE [LARGE SCALE GENOMIC DNA]</scope>
    <source>
        <strain evidence="1 4">BCC0217</strain>
        <strain evidence="2 3">R-17378</strain>
    </source>
</reference>
<evidence type="ECO:0000313" key="3">
    <source>
        <dbReference type="Proteomes" id="UP000494120"/>
    </source>
</evidence>
<name>A0A6J5JEF7_9BURK</name>
<accession>A0A6J5JEF7</accession>
<protein>
    <submittedName>
        <fullName evidence="1">Uncharacterized protein</fullName>
    </submittedName>
</protein>
<evidence type="ECO:0000313" key="4">
    <source>
        <dbReference type="Proteomes" id="UP000494301"/>
    </source>
</evidence>
<dbReference type="EMBL" id="CABVQG010000007">
    <property type="protein sequence ID" value="VWC62697.1"/>
    <property type="molecule type" value="Genomic_DNA"/>
</dbReference>
<dbReference type="RefSeq" id="WP_122944713.1">
    <property type="nucleotide sequence ID" value="NZ_CABVQF010000031.1"/>
</dbReference>
<organism evidence="1 4">
    <name type="scientific">Burkholderia aenigmatica</name>
    <dbReference type="NCBI Taxonomy" id="2015348"/>
    <lineage>
        <taxon>Bacteria</taxon>
        <taxon>Pseudomonadati</taxon>
        <taxon>Pseudomonadota</taxon>
        <taxon>Betaproteobacteria</taxon>
        <taxon>Burkholderiales</taxon>
        <taxon>Burkholderiaceae</taxon>
        <taxon>Burkholderia</taxon>
        <taxon>Burkholderia cepacia complex</taxon>
    </lineage>
</organism>
<proteinExistence type="predicted"/>
<dbReference type="AlphaFoldDB" id="A0A6J5JEF7"/>
<gene>
    <name evidence="2" type="ORF">BLA17378_02546</name>
    <name evidence="1" type="ORF">BLA3211_05727</name>
</gene>
<dbReference type="Proteomes" id="UP000494120">
    <property type="component" value="Unassembled WGS sequence"/>
</dbReference>
<evidence type="ECO:0000313" key="2">
    <source>
        <dbReference type="EMBL" id="VWC62697.1"/>
    </source>
</evidence>
<evidence type="ECO:0000313" key="1">
    <source>
        <dbReference type="EMBL" id="CAB3970019.1"/>
    </source>
</evidence>
<keyword evidence="3" id="KW-1185">Reference proteome</keyword>
<dbReference type="Proteomes" id="UP000494301">
    <property type="component" value="Unassembled WGS sequence"/>
</dbReference>